<keyword evidence="2" id="KW-1185">Reference proteome</keyword>
<protein>
    <recommendedName>
        <fullName evidence="3">Polyketide cyclase</fullName>
    </recommendedName>
</protein>
<gene>
    <name evidence="1" type="ORF">KV110_19350</name>
</gene>
<name>A0ABX8S1C4_NOCIO</name>
<dbReference type="RefSeq" id="WP_218477745.1">
    <property type="nucleotide sequence ID" value="NZ_BAABJN010000007.1"/>
</dbReference>
<accession>A0ABX8S1C4</accession>
<organism evidence="1 2">
    <name type="scientific">Nocardia iowensis</name>
    <dbReference type="NCBI Taxonomy" id="204891"/>
    <lineage>
        <taxon>Bacteria</taxon>
        <taxon>Bacillati</taxon>
        <taxon>Actinomycetota</taxon>
        <taxon>Actinomycetes</taxon>
        <taxon>Mycobacteriales</taxon>
        <taxon>Nocardiaceae</taxon>
        <taxon>Nocardia</taxon>
    </lineage>
</organism>
<evidence type="ECO:0000313" key="1">
    <source>
        <dbReference type="EMBL" id="QXN95007.1"/>
    </source>
</evidence>
<reference evidence="1 2" key="1">
    <citation type="submission" date="2021-07" db="EMBL/GenBank/DDBJ databases">
        <title>Whole Genome Sequence of Nocardia Iowensis.</title>
        <authorList>
            <person name="Lamm A."/>
            <person name="Collins-Fairclough A.M."/>
            <person name="Bunk B."/>
            <person name="Sproer C."/>
        </authorList>
    </citation>
    <scope>NUCLEOTIDE SEQUENCE [LARGE SCALE GENOMIC DNA]</scope>
    <source>
        <strain evidence="1 2">NRRL 5646</strain>
    </source>
</reference>
<dbReference type="Proteomes" id="UP000694257">
    <property type="component" value="Chromosome"/>
</dbReference>
<dbReference type="EMBL" id="CP078145">
    <property type="protein sequence ID" value="QXN95007.1"/>
    <property type="molecule type" value="Genomic_DNA"/>
</dbReference>
<proteinExistence type="predicted"/>
<sequence length="172" mass="19361">MIPGLVWGATAAEREDPLPCDELQPEGVQADRAISIDAPYGLVYAWLCQLRVAPYSYDILDRWGRPSPRRRDPQLAELEVGQRFMGQFELVSFVLSDHITLVTGKICVTYAVRPEGAGTRLVVRVRMGGPRIIGRLLALGDLVMMRKQLLTLKELAEAEDRAEPQDEFELRQ</sequence>
<evidence type="ECO:0008006" key="3">
    <source>
        <dbReference type="Google" id="ProtNLM"/>
    </source>
</evidence>
<evidence type="ECO:0000313" key="2">
    <source>
        <dbReference type="Proteomes" id="UP000694257"/>
    </source>
</evidence>